<reference evidence="2 3" key="1">
    <citation type="submission" date="2020-03" db="EMBL/GenBank/DDBJ databases">
        <title>Genomic Encyclopedia of Type Strains, Phase IV (KMG-IV): sequencing the most valuable type-strain genomes for metagenomic binning, comparative biology and taxonomic classification.</title>
        <authorList>
            <person name="Goeker M."/>
        </authorList>
    </citation>
    <scope>NUCLEOTIDE SEQUENCE [LARGE SCALE GENOMIC DNA]</scope>
    <source>
        <strain evidence="2 3">DSM 101599</strain>
    </source>
</reference>
<dbReference type="Proteomes" id="UP000745859">
    <property type="component" value="Unassembled WGS sequence"/>
</dbReference>
<dbReference type="PROSITE" id="PS50042">
    <property type="entry name" value="CNMP_BINDING_3"/>
    <property type="match status" value="1"/>
</dbReference>
<proteinExistence type="predicted"/>
<organism evidence="2 3">
    <name type="scientific">Wenyingzhuangia heitensis</name>
    <dbReference type="NCBI Taxonomy" id="1487859"/>
    <lineage>
        <taxon>Bacteria</taxon>
        <taxon>Pseudomonadati</taxon>
        <taxon>Bacteroidota</taxon>
        <taxon>Flavobacteriia</taxon>
        <taxon>Flavobacteriales</taxon>
        <taxon>Flavobacteriaceae</taxon>
        <taxon>Wenyingzhuangia</taxon>
    </lineage>
</organism>
<dbReference type="Gene3D" id="2.60.120.10">
    <property type="entry name" value="Jelly Rolls"/>
    <property type="match status" value="1"/>
</dbReference>
<accession>A0ABX0U4X4</accession>
<evidence type="ECO:0000313" key="3">
    <source>
        <dbReference type="Proteomes" id="UP000745859"/>
    </source>
</evidence>
<dbReference type="InterPro" id="IPR014710">
    <property type="entry name" value="RmlC-like_jellyroll"/>
</dbReference>
<keyword evidence="3" id="KW-1185">Reference proteome</keyword>
<evidence type="ECO:0000259" key="1">
    <source>
        <dbReference type="PROSITE" id="PS50042"/>
    </source>
</evidence>
<dbReference type="InterPro" id="IPR000595">
    <property type="entry name" value="cNMP-bd_dom"/>
</dbReference>
<feature type="domain" description="Cyclic nucleotide-binding" evidence="1">
    <location>
        <begin position="28"/>
        <end position="136"/>
    </location>
</feature>
<comment type="caution">
    <text evidence="2">The sequence shown here is derived from an EMBL/GenBank/DDBJ whole genome shotgun (WGS) entry which is preliminary data.</text>
</comment>
<dbReference type="InterPro" id="IPR018490">
    <property type="entry name" value="cNMP-bd_dom_sf"/>
</dbReference>
<evidence type="ECO:0000313" key="2">
    <source>
        <dbReference type="EMBL" id="NIJ43912.1"/>
    </source>
</evidence>
<dbReference type="SUPFAM" id="SSF51206">
    <property type="entry name" value="cAMP-binding domain-like"/>
    <property type="match status" value="1"/>
</dbReference>
<dbReference type="RefSeq" id="WP_167183001.1">
    <property type="nucleotide sequence ID" value="NZ_JAASQL010000001.1"/>
</dbReference>
<gene>
    <name evidence="2" type="ORF">FHR24_000351</name>
</gene>
<sequence>MINLHSATIKKFANFNVYEHLKENYPDIDTYVTETIILKGNHVYKAIYRSRKIYEIVRGAVKLGTYSQDGKPFIYEVIGDKDFFGNFEYLQNKQFYEYSKTIIDCKIRVYDIDFIKKAIVEDPILTDWFIRYLVKRWCNAEKKVKMSNEKGTLEKLRYLKTYFDDKVHDYVGDEYTLFDLLTQKDLGDLIGTTRQSIANALEKL</sequence>
<name>A0ABX0U4X4_9FLAO</name>
<protein>
    <submittedName>
        <fullName evidence="2">CRP-like cAMP-binding protein</fullName>
    </submittedName>
</protein>
<dbReference type="EMBL" id="JAASQL010000001">
    <property type="protein sequence ID" value="NIJ43912.1"/>
    <property type="molecule type" value="Genomic_DNA"/>
</dbReference>